<evidence type="ECO:0000256" key="15">
    <source>
        <dbReference type="ARBA" id="ARBA00050045"/>
    </source>
</evidence>
<dbReference type="FunFam" id="1.25.10.10:FF:000076">
    <property type="entry name" value="Elongation factor 3"/>
    <property type="match status" value="1"/>
</dbReference>
<dbReference type="InterPro" id="IPR011989">
    <property type="entry name" value="ARM-like"/>
</dbReference>
<dbReference type="Pfam" id="PF00005">
    <property type="entry name" value="ABC_tran"/>
    <property type="match status" value="3"/>
</dbReference>
<dbReference type="OMA" id="VLSEAMW"/>
<feature type="domain" description="ABC transporter" evidence="19">
    <location>
        <begin position="677"/>
        <end position="1004"/>
    </location>
</feature>
<evidence type="ECO:0000256" key="18">
    <source>
        <dbReference type="SAM" id="MobiDB-lite"/>
    </source>
</evidence>
<organism evidence="20 21">
    <name type="scientific">Protomyces lactucae-debilis</name>
    <dbReference type="NCBI Taxonomy" id="2754530"/>
    <lineage>
        <taxon>Eukaryota</taxon>
        <taxon>Fungi</taxon>
        <taxon>Dikarya</taxon>
        <taxon>Ascomycota</taxon>
        <taxon>Taphrinomycotina</taxon>
        <taxon>Taphrinomycetes</taxon>
        <taxon>Taphrinales</taxon>
        <taxon>Protomycetaceae</taxon>
        <taxon>Protomyces</taxon>
    </lineage>
</organism>
<dbReference type="EMBL" id="MCFI01000019">
    <property type="protein sequence ID" value="ORY77668.1"/>
    <property type="molecule type" value="Genomic_DNA"/>
</dbReference>
<evidence type="ECO:0000313" key="21">
    <source>
        <dbReference type="Proteomes" id="UP000193685"/>
    </source>
</evidence>
<keyword evidence="21" id="KW-1185">Reference proteome</keyword>
<dbReference type="InterPro" id="IPR003439">
    <property type="entry name" value="ABC_transporter-like_ATP-bd"/>
</dbReference>
<evidence type="ECO:0000256" key="8">
    <source>
        <dbReference type="ARBA" id="ARBA00022768"/>
    </source>
</evidence>
<dbReference type="Gene3D" id="1.20.1390.20">
    <property type="match status" value="1"/>
</dbReference>
<dbReference type="Gene3D" id="2.40.50.990">
    <property type="match status" value="1"/>
</dbReference>
<keyword evidence="7" id="KW-0547">Nucleotide-binding</keyword>
<evidence type="ECO:0000256" key="13">
    <source>
        <dbReference type="ARBA" id="ARBA00049360"/>
    </source>
</evidence>
<dbReference type="Gene3D" id="1.25.10.10">
    <property type="entry name" value="Leucine-rich Repeat Variant"/>
    <property type="match status" value="1"/>
</dbReference>
<dbReference type="Proteomes" id="UP000193685">
    <property type="component" value="Unassembled WGS sequence"/>
</dbReference>
<dbReference type="GO" id="GO:0016887">
    <property type="term" value="F:ATP hydrolysis activity"/>
    <property type="evidence" value="ECO:0007669"/>
    <property type="project" value="InterPro"/>
</dbReference>
<dbReference type="Pfam" id="PF24987">
    <property type="entry name" value="HEAT_EF3_N"/>
    <property type="match status" value="1"/>
</dbReference>
<evidence type="ECO:0000256" key="9">
    <source>
        <dbReference type="ARBA" id="ARBA00022801"/>
    </source>
</evidence>
<name>A0A1Y2F1B0_PROLT</name>
<dbReference type="InterPro" id="IPR050611">
    <property type="entry name" value="ABCF"/>
</dbReference>
<evidence type="ECO:0000313" key="20">
    <source>
        <dbReference type="EMBL" id="ORY77668.1"/>
    </source>
</evidence>
<dbReference type="Gene3D" id="3.40.50.300">
    <property type="entry name" value="P-loop containing nucleotide triphosphate hydrolases"/>
    <property type="match status" value="2"/>
</dbReference>
<dbReference type="PROSITE" id="PS50077">
    <property type="entry name" value="HEAT_REPEAT"/>
    <property type="match status" value="1"/>
</dbReference>
<dbReference type="CDD" id="cd03221">
    <property type="entry name" value="ABCF_EF-3"/>
    <property type="match status" value="1"/>
</dbReference>
<dbReference type="GO" id="GO:0005524">
    <property type="term" value="F:ATP binding"/>
    <property type="evidence" value="ECO:0007669"/>
    <property type="project" value="UniProtKB-KW"/>
</dbReference>
<evidence type="ECO:0000256" key="2">
    <source>
        <dbReference type="ARBA" id="ARBA00004815"/>
    </source>
</evidence>
<comment type="catalytic activity">
    <reaction evidence="13">
        <text>ATP + H2O = ADP + phosphate + H(+)</text>
        <dbReference type="Rhea" id="RHEA:13065"/>
        <dbReference type="ChEBI" id="CHEBI:15377"/>
        <dbReference type="ChEBI" id="CHEBI:15378"/>
        <dbReference type="ChEBI" id="CHEBI:30616"/>
        <dbReference type="ChEBI" id="CHEBI:43474"/>
        <dbReference type="ChEBI" id="CHEBI:456216"/>
    </reaction>
</comment>
<evidence type="ECO:0000256" key="7">
    <source>
        <dbReference type="ARBA" id="ARBA00022741"/>
    </source>
</evidence>
<comment type="subcellular location">
    <subcellularLocation>
        <location evidence="1">Cytoplasm</location>
    </subcellularLocation>
</comment>
<dbReference type="InterPro" id="IPR021133">
    <property type="entry name" value="HEAT_type_2"/>
</dbReference>
<dbReference type="CDD" id="cd18626">
    <property type="entry name" value="CD_eEF3"/>
    <property type="match status" value="1"/>
</dbReference>
<comment type="function">
    <text evidence="16">Ribosome-dependent ATPase that functions in cytoplasmic translation elongation. Required for the ATP-dependent release of deacylated tRNA from the ribosomal E-site during protein biosynthesis. Stimulates the eEF1A-dependent binding of aminoacyl-tRNA to the ribosomal A-site, which has reduced affinity for tRNA as long as the E-site is occupied. Assists translation termination by stimulating the release of nascent protein from the ribosome by release factors.</text>
</comment>
<keyword evidence="9" id="KW-0378">Hydrolase</keyword>
<dbReference type="GeneID" id="63784935"/>
<feature type="compositionally biased region" description="Basic residues" evidence="18">
    <location>
        <begin position="1031"/>
        <end position="1042"/>
    </location>
</feature>
<sequence length="1055" mass="116755">MSAATGNKQSIKILDELLQKLSIAKDEAEVSAATHSLSSFINGAIEEQDAPVKAVETLKTSLNNKKDATARQKALEAISAMVSAPEIGAAFEPFLVDLLAISIEKIADKQTPVRDAAISTSHSVIRKINPYAIKAVLPIIIQSIENASKWQEKFTSLTLLEDLVEVAPRQMSTCMPDLIPVVSSAMWDTKPEVKKQARLTMNKICTLVSNADIEKFIPVLIECIADPDQVSETVHTLGATTFVQEVQTPTLAIMAPLLSRGLNSRETPIKRKAAVIVDNMTKLVESPRLLTPFMGTLQTDLQKAFDGMADPEAREVVGRAQKTLKQFGTMDPAVAAEYAVPKFLETLKSVIGIKVDKHHEPILGFIAAIVCELAEVDNYLEKMEFQQHTVIYLATLLPQEKAVEVSEAYRQKSISNIGGGSPADKEEEEQGDVLCDCDFSLAYGAKILLNRTNLRLIRGSRYGLCGPNGSGKSTLMRAIANGQVDGFPPADELKTVYVEHDIDESEAEVRTLDFIASDPRCTTDVGLTAEDCERELRNVGFNDDLINKPVGGLSGGWKMKLALARAMLQKADILLLDEPTNHLDVKNVKWLEDFLIGQKNVTSMIVSHDSGFLDRVVEYIIHYERFKLRKYQGNLSEFVKKVPSAKSYYELGASEQEFTFPEPGFLEGVKTKQKAIIKVSNMAFQYPGTAKPQLEDITFQCSLSSRIAVIGPNGAGKSTLIKVLTGELIPGSGEVWTHPNLRIAYVAQAAFTHLAAHVDETPSDYIQWRYQTGEDRETMDRASRVVTEEDEEAMANKIFRVEGSQRKILSINSRRKLKNSYEYEITWLLGNNVGMKSESWTPMMSADNTWLPRGELLETHQKMVAEVDLKEALKSGQFRPLTRKEIETHCGLLGLESEIVSHSRIKGLSGGQKVKLVLAACTWLKPHIIVLDEPTNYLDRDSLGALSKALKKFEGGVVIITHSAEFTKELTDEVWAVDNGRMMPSGHNWTQGQGSGPRLEEKGDEEVKFDAFGNKIEQAKKKKALTGAELRKKKKERMARKKAQGDAYVSSEEDL</sequence>
<evidence type="ECO:0000256" key="5">
    <source>
        <dbReference type="ARBA" id="ARBA00022490"/>
    </source>
</evidence>
<dbReference type="InterPro" id="IPR016024">
    <property type="entry name" value="ARM-type_fold"/>
</dbReference>
<dbReference type="PROSITE" id="PS00211">
    <property type="entry name" value="ABC_TRANSPORTER_1"/>
    <property type="match status" value="2"/>
</dbReference>
<dbReference type="AlphaFoldDB" id="A0A1Y2F1B0"/>
<reference evidence="20 21" key="1">
    <citation type="submission" date="2016-07" db="EMBL/GenBank/DDBJ databases">
        <title>Pervasive Adenine N6-methylation of Active Genes in Fungi.</title>
        <authorList>
            <consortium name="DOE Joint Genome Institute"/>
            <person name="Mondo S.J."/>
            <person name="Dannebaum R.O."/>
            <person name="Kuo R.C."/>
            <person name="Labutti K."/>
            <person name="Haridas S."/>
            <person name="Kuo A."/>
            <person name="Salamov A."/>
            <person name="Ahrendt S.R."/>
            <person name="Lipzen A."/>
            <person name="Sullivan W."/>
            <person name="Andreopoulos W.B."/>
            <person name="Clum A."/>
            <person name="Lindquist E."/>
            <person name="Daum C."/>
            <person name="Ramamoorthy G.K."/>
            <person name="Gryganskyi A."/>
            <person name="Culley D."/>
            <person name="Magnuson J.K."/>
            <person name="James T.Y."/>
            <person name="O'Malley M.A."/>
            <person name="Stajich J.E."/>
            <person name="Spatafora J.W."/>
            <person name="Visel A."/>
            <person name="Grigoriev I.V."/>
        </authorList>
    </citation>
    <scope>NUCLEOTIDE SEQUENCE [LARGE SCALE GENOMIC DNA]</scope>
    <source>
        <strain evidence="20 21">12-1054</strain>
    </source>
</reference>
<keyword evidence="5" id="KW-0963">Cytoplasm</keyword>
<dbReference type="FunFam" id="3.40.50.300:FF:000193">
    <property type="entry name" value="Probable Elongation factor 3"/>
    <property type="match status" value="1"/>
</dbReference>
<evidence type="ECO:0000256" key="12">
    <source>
        <dbReference type="ARBA" id="ARBA00022917"/>
    </source>
</evidence>
<dbReference type="GO" id="GO:0003746">
    <property type="term" value="F:translation elongation factor activity"/>
    <property type="evidence" value="ECO:0007669"/>
    <property type="project" value="UniProtKB-KW"/>
</dbReference>
<evidence type="ECO:0000256" key="14">
    <source>
        <dbReference type="ARBA" id="ARBA00050030"/>
    </source>
</evidence>
<keyword evidence="8 20" id="KW-0251">Elongation factor</keyword>
<dbReference type="RefSeq" id="XP_040723053.1">
    <property type="nucleotide sequence ID" value="XM_040868336.1"/>
</dbReference>
<evidence type="ECO:0000256" key="1">
    <source>
        <dbReference type="ARBA" id="ARBA00004496"/>
    </source>
</evidence>
<keyword evidence="12" id="KW-0648">Protein biosynthesis</keyword>
<evidence type="ECO:0000256" key="16">
    <source>
        <dbReference type="ARBA" id="ARBA00060145"/>
    </source>
</evidence>
<comment type="caution">
    <text evidence="20">The sequence shown here is derived from an EMBL/GenBank/DDBJ whole genome shotgun (WGS) entry which is preliminary data.</text>
</comment>
<dbReference type="PROSITE" id="PS50893">
    <property type="entry name" value="ABC_TRANSPORTER_2"/>
    <property type="match status" value="2"/>
</dbReference>
<evidence type="ECO:0000256" key="11">
    <source>
        <dbReference type="ARBA" id="ARBA00022884"/>
    </source>
</evidence>
<dbReference type="OrthoDB" id="2110130at2759"/>
<accession>A0A1Y2F1B0</accession>
<comment type="subunit">
    <text evidence="4">Monomer.</text>
</comment>
<dbReference type="InterPro" id="IPR015688">
    <property type="entry name" value="eEF3_ABC2_chromodomain-like"/>
</dbReference>
<dbReference type="SUPFAM" id="SSF52540">
    <property type="entry name" value="P-loop containing nucleoside triphosphate hydrolases"/>
    <property type="match status" value="2"/>
</dbReference>
<evidence type="ECO:0000256" key="3">
    <source>
        <dbReference type="ARBA" id="ARBA00011054"/>
    </source>
</evidence>
<evidence type="ECO:0000259" key="19">
    <source>
        <dbReference type="PROSITE" id="PS50893"/>
    </source>
</evidence>
<dbReference type="InterPro" id="IPR047036">
    <property type="entry name" value="EF3_4HB_sf"/>
</dbReference>
<feature type="region of interest" description="Disordered" evidence="18">
    <location>
        <begin position="1023"/>
        <end position="1055"/>
    </location>
</feature>
<dbReference type="InterPro" id="IPR027417">
    <property type="entry name" value="P-loop_NTPase"/>
</dbReference>
<proteinExistence type="inferred from homology"/>
<evidence type="ECO:0000256" key="17">
    <source>
        <dbReference type="PROSITE-ProRule" id="PRU00103"/>
    </source>
</evidence>
<keyword evidence="11" id="KW-0694">RNA-binding</keyword>
<dbReference type="SUPFAM" id="SSF48371">
    <property type="entry name" value="ARM repeat"/>
    <property type="match status" value="1"/>
</dbReference>
<dbReference type="FunFam" id="2.40.50.990:FF:000001">
    <property type="entry name" value="Elongation factor 3"/>
    <property type="match status" value="1"/>
</dbReference>
<dbReference type="PANTHER" id="PTHR19211">
    <property type="entry name" value="ATP-BINDING TRANSPORT PROTEIN-RELATED"/>
    <property type="match status" value="1"/>
</dbReference>
<dbReference type="Pfam" id="PF24984">
    <property type="entry name" value="HEAT_EF3_GNC1"/>
    <property type="match status" value="1"/>
</dbReference>
<dbReference type="InterPro" id="IPR003593">
    <property type="entry name" value="AAA+_ATPase"/>
</dbReference>
<comment type="pathway">
    <text evidence="2">Protein biosynthesis; polypeptide chain elongation.</text>
</comment>
<keyword evidence="10" id="KW-0067">ATP-binding</keyword>
<dbReference type="PANTHER" id="PTHR19211:SF5">
    <property type="entry name" value="ELONGATION FACTOR 3A-RELATED"/>
    <property type="match status" value="1"/>
</dbReference>
<dbReference type="GO" id="GO:0005737">
    <property type="term" value="C:cytoplasm"/>
    <property type="evidence" value="ECO:0007669"/>
    <property type="project" value="UniProtKB-SubCell"/>
</dbReference>
<dbReference type="InterPro" id="IPR017871">
    <property type="entry name" value="ABC_transporter-like_CS"/>
</dbReference>
<keyword evidence="6" id="KW-0677">Repeat</keyword>
<comment type="similarity">
    <text evidence="3">Belongs to the ABC transporter superfamily. ABCF family. EF3 subfamily.</text>
</comment>
<evidence type="ECO:0000256" key="6">
    <source>
        <dbReference type="ARBA" id="ARBA00022737"/>
    </source>
</evidence>
<protein>
    <recommendedName>
        <fullName evidence="14">Elongation factor 3</fullName>
    </recommendedName>
    <alternativeName>
        <fullName evidence="15">Eukaryotic elongation factor 3</fullName>
    </alternativeName>
</protein>
<feature type="domain" description="ABC transporter" evidence="19">
    <location>
        <begin position="434"/>
        <end position="651"/>
    </location>
</feature>
<feature type="repeat" description="HEAT" evidence="17">
    <location>
        <begin position="178"/>
        <end position="216"/>
    </location>
</feature>
<dbReference type="STRING" id="56484.A0A1Y2F1B0"/>
<dbReference type="GO" id="GO:0003723">
    <property type="term" value="F:RNA binding"/>
    <property type="evidence" value="ECO:0007669"/>
    <property type="project" value="UniProtKB-KW"/>
</dbReference>
<gene>
    <name evidence="20" type="ORF">BCR37DRAFT_370848</name>
</gene>
<dbReference type="UniPathway" id="UPA00345"/>
<dbReference type="InterPro" id="IPR047038">
    <property type="entry name" value="eEF3_chromodomain-like_sf"/>
</dbReference>
<evidence type="ECO:0000256" key="10">
    <source>
        <dbReference type="ARBA" id="ARBA00022840"/>
    </source>
</evidence>
<evidence type="ECO:0000256" key="4">
    <source>
        <dbReference type="ARBA" id="ARBA00011245"/>
    </source>
</evidence>
<feature type="region of interest" description="Disordered" evidence="18">
    <location>
        <begin position="984"/>
        <end position="1004"/>
    </location>
</feature>
<dbReference type="SMART" id="SM00382">
    <property type="entry name" value="AAA"/>
    <property type="match status" value="2"/>
</dbReference>